<dbReference type="Pfam" id="PF00892">
    <property type="entry name" value="EamA"/>
    <property type="match status" value="2"/>
</dbReference>
<comment type="caution">
    <text evidence="3">The sequence shown here is derived from an EMBL/GenBank/DDBJ whole genome shotgun (WGS) entry which is preliminary data.</text>
</comment>
<sequence>MAALAVAIVAVSTSAILIRFSNVPSGPMAFWRVTLTLLLLAPLSLRSGAEFQKFDRRDLLSALLAGLALAAHFATWFESVDKTTVAASVTLVTTQPAFVAVGAYFLFGESLSRRSLAGIGVALAGSAVMSLDGLLGGTTAPEPVLGNLLALAGAVLAGLYVLAGRSVRQRVNLVPYVTVVYVVCAGGLLAYSLALGDPVLAYPPREWLLFLGMAIGPGLLGHTVVNWALAHVESSVVSVSFVGEPVGSTVLALVILGEVPGALTLAGGAIVIGGIYLTARGRR</sequence>
<keyword evidence="1" id="KW-0812">Transmembrane</keyword>
<evidence type="ECO:0000313" key="3">
    <source>
        <dbReference type="EMBL" id="KAB7518647.1"/>
    </source>
</evidence>
<dbReference type="InterPro" id="IPR000620">
    <property type="entry name" value="EamA_dom"/>
</dbReference>
<keyword evidence="1" id="KW-0472">Membrane</keyword>
<feature type="transmembrane region" description="Helical" evidence="1">
    <location>
        <begin position="30"/>
        <end position="47"/>
    </location>
</feature>
<reference evidence="3 4" key="1">
    <citation type="submission" date="2019-10" db="EMBL/GenBank/DDBJ databases">
        <title>Unraveling microbial dark matter from salterns through culturing: the case of the genus Halosegnis.</title>
        <authorList>
            <person name="Duran-Viseras A."/>
            <person name="Andrei A.-S."/>
            <person name="Vera-Gargallo B."/>
            <person name="Ghai R."/>
            <person name="Sanchez-Porro C."/>
            <person name="Ventosa A."/>
        </authorList>
    </citation>
    <scope>NUCLEOTIDE SEQUENCE [LARGE SCALE GENOMIC DNA]</scope>
    <source>
        <strain evidence="3 4">F17-44</strain>
    </source>
</reference>
<feature type="transmembrane region" description="Helical" evidence="1">
    <location>
        <begin position="119"/>
        <end position="138"/>
    </location>
</feature>
<feature type="transmembrane region" description="Helical" evidence="1">
    <location>
        <begin position="236"/>
        <end position="256"/>
    </location>
</feature>
<feature type="transmembrane region" description="Helical" evidence="1">
    <location>
        <begin position="144"/>
        <end position="162"/>
    </location>
</feature>
<evidence type="ECO:0000256" key="1">
    <source>
        <dbReference type="SAM" id="Phobius"/>
    </source>
</evidence>
<feature type="transmembrane region" description="Helical" evidence="1">
    <location>
        <begin position="174"/>
        <end position="195"/>
    </location>
</feature>
<dbReference type="SUPFAM" id="SSF103481">
    <property type="entry name" value="Multidrug resistance efflux transporter EmrE"/>
    <property type="match status" value="2"/>
</dbReference>
<dbReference type="PANTHER" id="PTHR22911:SF76">
    <property type="entry name" value="EAMA DOMAIN-CONTAINING PROTEIN"/>
    <property type="match status" value="1"/>
</dbReference>
<dbReference type="Proteomes" id="UP000326302">
    <property type="component" value="Unassembled WGS sequence"/>
</dbReference>
<dbReference type="RefSeq" id="WP_152119524.1">
    <property type="nucleotide sequence ID" value="NZ_QJOW01000001.1"/>
</dbReference>
<accession>A0A5N5UIQ4</accession>
<dbReference type="PANTHER" id="PTHR22911">
    <property type="entry name" value="ACYL-MALONYL CONDENSING ENZYME-RELATED"/>
    <property type="match status" value="1"/>
</dbReference>
<feature type="transmembrane region" description="Helical" evidence="1">
    <location>
        <begin position="207"/>
        <end position="229"/>
    </location>
</feature>
<feature type="transmembrane region" description="Helical" evidence="1">
    <location>
        <begin position="262"/>
        <end position="279"/>
    </location>
</feature>
<feature type="transmembrane region" description="Helical" evidence="1">
    <location>
        <begin position="59"/>
        <end position="77"/>
    </location>
</feature>
<feature type="domain" description="EamA" evidence="2">
    <location>
        <begin position="2"/>
        <end position="130"/>
    </location>
</feature>
<organism evidence="3 4">
    <name type="scientific">Halosegnis rubeus</name>
    <dbReference type="NCBI Taxonomy" id="2212850"/>
    <lineage>
        <taxon>Archaea</taxon>
        <taxon>Methanobacteriati</taxon>
        <taxon>Methanobacteriota</taxon>
        <taxon>Stenosarchaea group</taxon>
        <taxon>Halobacteria</taxon>
        <taxon>Halobacteriales</taxon>
        <taxon>Natronomonadaceae</taxon>
        <taxon>Halosegnis</taxon>
    </lineage>
</organism>
<evidence type="ECO:0000313" key="4">
    <source>
        <dbReference type="Proteomes" id="UP000326302"/>
    </source>
</evidence>
<dbReference type="OrthoDB" id="214554at2157"/>
<dbReference type="InterPro" id="IPR037185">
    <property type="entry name" value="EmrE-like"/>
</dbReference>
<feature type="domain" description="EamA" evidence="2">
    <location>
        <begin position="145"/>
        <end position="278"/>
    </location>
</feature>
<feature type="transmembrane region" description="Helical" evidence="1">
    <location>
        <begin position="83"/>
        <end position="107"/>
    </location>
</feature>
<name>A0A5N5UIQ4_9EURY</name>
<dbReference type="AlphaFoldDB" id="A0A5N5UIQ4"/>
<protein>
    <submittedName>
        <fullName evidence="3">EamA family transporter</fullName>
    </submittedName>
</protein>
<dbReference type="EMBL" id="QJOW01000001">
    <property type="protein sequence ID" value="KAB7518647.1"/>
    <property type="molecule type" value="Genomic_DNA"/>
</dbReference>
<evidence type="ECO:0000259" key="2">
    <source>
        <dbReference type="Pfam" id="PF00892"/>
    </source>
</evidence>
<dbReference type="GO" id="GO:0016020">
    <property type="term" value="C:membrane"/>
    <property type="evidence" value="ECO:0007669"/>
    <property type="project" value="InterPro"/>
</dbReference>
<keyword evidence="1" id="KW-1133">Transmembrane helix</keyword>
<proteinExistence type="predicted"/>
<dbReference type="Gene3D" id="1.10.3730.20">
    <property type="match status" value="1"/>
</dbReference>
<gene>
    <name evidence="3" type="ORF">DMP03_04345</name>
</gene>